<name>A0A4R0RJW9_9APHY</name>
<evidence type="ECO:0000313" key="4">
    <source>
        <dbReference type="EMBL" id="TCD64078.1"/>
    </source>
</evidence>
<dbReference type="PRINTS" id="PR00081">
    <property type="entry name" value="GDHRDH"/>
</dbReference>
<dbReference type="Proteomes" id="UP000292702">
    <property type="component" value="Unassembled WGS sequence"/>
</dbReference>
<reference evidence="4 5" key="1">
    <citation type="submission" date="2018-11" db="EMBL/GenBank/DDBJ databases">
        <title>Genome assembly of Steccherinum ochraceum LE-BIN_3174, the white-rot fungus of the Steccherinaceae family (The Residual Polyporoid clade, Polyporales, Basidiomycota).</title>
        <authorList>
            <person name="Fedorova T.V."/>
            <person name="Glazunova O.A."/>
            <person name="Landesman E.O."/>
            <person name="Moiseenko K.V."/>
            <person name="Psurtseva N.V."/>
            <person name="Savinova O.S."/>
            <person name="Shakhova N.V."/>
            <person name="Tyazhelova T.V."/>
            <person name="Vasina D.V."/>
        </authorList>
    </citation>
    <scope>NUCLEOTIDE SEQUENCE [LARGE SCALE GENOMIC DNA]</scope>
    <source>
        <strain evidence="4 5">LE-BIN_3174</strain>
    </source>
</reference>
<dbReference type="GO" id="GO:0016491">
    <property type="term" value="F:oxidoreductase activity"/>
    <property type="evidence" value="ECO:0007669"/>
    <property type="project" value="UniProtKB-KW"/>
</dbReference>
<dbReference type="PANTHER" id="PTHR24320:SF282">
    <property type="entry name" value="WW DOMAIN-CONTAINING OXIDOREDUCTASE"/>
    <property type="match status" value="1"/>
</dbReference>
<dbReference type="SUPFAM" id="SSF51735">
    <property type="entry name" value="NAD(P)-binding Rossmann-fold domains"/>
    <property type="match status" value="1"/>
</dbReference>
<evidence type="ECO:0008006" key="6">
    <source>
        <dbReference type="Google" id="ProtNLM"/>
    </source>
</evidence>
<dbReference type="Pfam" id="PF00106">
    <property type="entry name" value="adh_short"/>
    <property type="match status" value="1"/>
</dbReference>
<organism evidence="4 5">
    <name type="scientific">Steccherinum ochraceum</name>
    <dbReference type="NCBI Taxonomy" id="92696"/>
    <lineage>
        <taxon>Eukaryota</taxon>
        <taxon>Fungi</taxon>
        <taxon>Dikarya</taxon>
        <taxon>Basidiomycota</taxon>
        <taxon>Agaricomycotina</taxon>
        <taxon>Agaricomycetes</taxon>
        <taxon>Polyporales</taxon>
        <taxon>Steccherinaceae</taxon>
        <taxon>Steccherinum</taxon>
    </lineage>
</organism>
<evidence type="ECO:0000313" key="5">
    <source>
        <dbReference type="Proteomes" id="UP000292702"/>
    </source>
</evidence>
<protein>
    <recommendedName>
        <fullName evidence="6">NAD(P)-binding protein</fullName>
    </recommendedName>
</protein>
<dbReference type="PANTHER" id="PTHR24320">
    <property type="entry name" value="RETINOL DEHYDROGENASE"/>
    <property type="match status" value="1"/>
</dbReference>
<dbReference type="STRING" id="92696.A0A4R0RJW9"/>
<dbReference type="Gene3D" id="3.40.50.720">
    <property type="entry name" value="NAD(P)-binding Rossmann-like Domain"/>
    <property type="match status" value="1"/>
</dbReference>
<dbReference type="InterPro" id="IPR002347">
    <property type="entry name" value="SDR_fam"/>
</dbReference>
<dbReference type="OrthoDB" id="191139at2759"/>
<evidence type="ECO:0000256" key="3">
    <source>
        <dbReference type="ARBA" id="ARBA00023002"/>
    </source>
</evidence>
<comment type="caution">
    <text evidence="4">The sequence shown here is derived from an EMBL/GenBank/DDBJ whole genome shotgun (WGS) entry which is preliminary data.</text>
</comment>
<dbReference type="InterPro" id="IPR036291">
    <property type="entry name" value="NAD(P)-bd_dom_sf"/>
</dbReference>
<dbReference type="EMBL" id="RWJN01000257">
    <property type="protein sequence ID" value="TCD64078.1"/>
    <property type="molecule type" value="Genomic_DNA"/>
</dbReference>
<comment type="similarity">
    <text evidence="1">Belongs to the short-chain dehydrogenases/reductases (SDR) family.</text>
</comment>
<dbReference type="AlphaFoldDB" id="A0A4R0RJW9"/>
<sequence length="313" mass="34302">MPSTFSAVKNTICPQKSDFTVDHIPDLTGQVAVVTGGNTGLGKETVKALLQHGAKVYMASRNKERASAAIQDLKELTGKEAIFLQIELTSLASVKRAATEFLSKEDKLHMLFNNAGVMWADVALVSEDGYDWQFAANALGHFLFTELLTPALIAGHSTAPNGRCRVVNTSSLSAMNLTMKWDTLKDGPARKKTSSDDLYSQSKFINVVHALEIERRYGARGVAAFSVNPGLLKTDMQRDFNPVLRAVLYTFFQDASQGALTQLWAGTMEEPLAHSGAFCTPIAKIGECRKEAYDPEIGKMLWEFCLDAVKNFL</sequence>
<gene>
    <name evidence="4" type="ORF">EIP91_004550</name>
</gene>
<evidence type="ECO:0000256" key="2">
    <source>
        <dbReference type="ARBA" id="ARBA00022857"/>
    </source>
</evidence>
<accession>A0A4R0RJW9</accession>
<keyword evidence="5" id="KW-1185">Reference proteome</keyword>
<keyword evidence="3" id="KW-0560">Oxidoreductase</keyword>
<evidence type="ECO:0000256" key="1">
    <source>
        <dbReference type="ARBA" id="ARBA00006484"/>
    </source>
</evidence>
<keyword evidence="2" id="KW-0521">NADP</keyword>
<proteinExistence type="inferred from homology"/>